<dbReference type="OMA" id="EPNGIHL"/>
<dbReference type="AlphaFoldDB" id="U4LE62"/>
<evidence type="ECO:0000313" key="6">
    <source>
        <dbReference type="EMBL" id="CCX13055.1"/>
    </source>
</evidence>
<dbReference type="InterPro" id="IPR002347">
    <property type="entry name" value="SDR_fam"/>
</dbReference>
<dbReference type="STRING" id="1076935.U4LE62"/>
<evidence type="ECO:0000256" key="5">
    <source>
        <dbReference type="SAM" id="MobiDB-lite"/>
    </source>
</evidence>
<dbReference type="SUPFAM" id="SSF51735">
    <property type="entry name" value="NAD(P)-binding Rossmann-fold domains"/>
    <property type="match status" value="1"/>
</dbReference>
<reference evidence="6 7" key="1">
    <citation type="journal article" date="2013" name="PLoS Genet.">
        <title>The genome and development-dependent transcriptomes of Pyronema confluens: a window into fungal evolution.</title>
        <authorList>
            <person name="Traeger S."/>
            <person name="Altegoer F."/>
            <person name="Freitag M."/>
            <person name="Gabaldon T."/>
            <person name="Kempken F."/>
            <person name="Kumar A."/>
            <person name="Marcet-Houben M."/>
            <person name="Poggeler S."/>
            <person name="Stajich J.E."/>
            <person name="Nowrousian M."/>
        </authorList>
    </citation>
    <scope>NUCLEOTIDE SEQUENCE [LARGE SCALE GENOMIC DNA]</scope>
    <source>
        <strain evidence="7">CBS 100304</strain>
        <tissue evidence="6">Vegetative mycelium</tissue>
    </source>
</reference>
<keyword evidence="3" id="KW-0560">Oxidoreductase</keyword>
<proteinExistence type="inferred from homology"/>
<dbReference type="PRINTS" id="PR00080">
    <property type="entry name" value="SDRFAMILY"/>
</dbReference>
<dbReference type="Pfam" id="PF00106">
    <property type="entry name" value="adh_short"/>
    <property type="match status" value="1"/>
</dbReference>
<keyword evidence="2" id="KW-0521">NADP</keyword>
<protein>
    <submittedName>
        <fullName evidence="6">Similar to Rhamnolipids biosynthesis 3-oxoacyl-[acyl-carrier-protein] reductase acc. no. Q9RPT1</fullName>
    </submittedName>
</protein>
<dbReference type="Gene3D" id="3.40.50.720">
    <property type="entry name" value="NAD(P)-binding Rossmann-like Domain"/>
    <property type="match status" value="1"/>
</dbReference>
<dbReference type="GO" id="GO:0016491">
    <property type="term" value="F:oxidoreductase activity"/>
    <property type="evidence" value="ECO:0007669"/>
    <property type="project" value="UniProtKB-KW"/>
</dbReference>
<dbReference type="Proteomes" id="UP000018144">
    <property type="component" value="Unassembled WGS sequence"/>
</dbReference>
<feature type="compositionally biased region" description="Basic and acidic residues" evidence="5">
    <location>
        <begin position="238"/>
        <end position="248"/>
    </location>
</feature>
<keyword evidence="7" id="KW-1185">Reference proteome</keyword>
<evidence type="ECO:0000256" key="4">
    <source>
        <dbReference type="RuleBase" id="RU000363"/>
    </source>
</evidence>
<name>U4LE62_PYROM</name>
<evidence type="ECO:0000256" key="2">
    <source>
        <dbReference type="ARBA" id="ARBA00022857"/>
    </source>
</evidence>
<dbReference type="EMBL" id="HF935776">
    <property type="protein sequence ID" value="CCX13055.1"/>
    <property type="molecule type" value="Genomic_DNA"/>
</dbReference>
<comment type="similarity">
    <text evidence="1 4">Belongs to the short-chain dehydrogenases/reductases (SDR) family.</text>
</comment>
<dbReference type="PRINTS" id="PR00081">
    <property type="entry name" value="GDHRDH"/>
</dbReference>
<evidence type="ECO:0000256" key="1">
    <source>
        <dbReference type="ARBA" id="ARBA00006484"/>
    </source>
</evidence>
<dbReference type="PANTHER" id="PTHR43618:SF4">
    <property type="entry name" value="SHORT CHAIN DEHYDROGENASE_REDUCTASE FAMILY (AFU_ORTHOLOGUE AFUA_7G04540)"/>
    <property type="match status" value="1"/>
</dbReference>
<feature type="region of interest" description="Disordered" evidence="5">
    <location>
        <begin position="232"/>
        <end position="258"/>
    </location>
</feature>
<gene>
    <name evidence="6" type="ORF">PCON_12648</name>
</gene>
<dbReference type="InterPro" id="IPR020904">
    <property type="entry name" value="Sc_DH/Rdtase_CS"/>
</dbReference>
<dbReference type="PROSITE" id="PS00061">
    <property type="entry name" value="ADH_SHORT"/>
    <property type="match status" value="1"/>
</dbReference>
<dbReference type="OrthoDB" id="2898618at2759"/>
<organism evidence="6 7">
    <name type="scientific">Pyronema omphalodes (strain CBS 100304)</name>
    <name type="common">Pyronema confluens</name>
    <dbReference type="NCBI Taxonomy" id="1076935"/>
    <lineage>
        <taxon>Eukaryota</taxon>
        <taxon>Fungi</taxon>
        <taxon>Dikarya</taxon>
        <taxon>Ascomycota</taxon>
        <taxon>Pezizomycotina</taxon>
        <taxon>Pezizomycetes</taxon>
        <taxon>Pezizales</taxon>
        <taxon>Pyronemataceae</taxon>
        <taxon>Pyronema</taxon>
    </lineage>
</organism>
<evidence type="ECO:0000256" key="3">
    <source>
        <dbReference type="ARBA" id="ARBA00023002"/>
    </source>
</evidence>
<accession>U4LE62</accession>
<evidence type="ECO:0000313" key="7">
    <source>
        <dbReference type="Proteomes" id="UP000018144"/>
    </source>
</evidence>
<dbReference type="PANTHER" id="PTHR43618">
    <property type="entry name" value="7-ALPHA-HYDROXYSTEROID DEHYDROGENASE"/>
    <property type="match status" value="1"/>
</dbReference>
<dbReference type="eggNOG" id="KOG0725">
    <property type="taxonomic scope" value="Eukaryota"/>
</dbReference>
<dbReference type="InterPro" id="IPR036291">
    <property type="entry name" value="NAD(P)-bd_dom_sf"/>
</dbReference>
<dbReference type="InterPro" id="IPR052178">
    <property type="entry name" value="Sec_Metab_Biosynth_SDR"/>
</dbReference>
<sequence>MSDVDSSNPLLAQHLFTTPSFKAVVTGGGTGIGLMITQALAANGATVYITGRRSSVLETTASTYEGKIIPMTADHRSQDSIQALVKEISQKEPNGIHLLVNNAGVAEEQSTTAFSTDKDLDFTNAEAVSEHLKKSRPEDWQKTMETNVAAVYFTAVNFIPLLAKGTANTRGYSSSIVNICSISGVMKTSSSGQFAYAASKAAALQLTRNLATTLKECKIRVNAIAPGVFPSEMTAGGSDERNKSELKGMGDSLPAGRTGRDEDMAAAILYLVGRGGLLLNGQVLYPDGGNLLTQPSVA</sequence>